<dbReference type="Gene3D" id="2.20.200.10">
    <property type="entry name" value="Outer membrane efflux proteins (OEP)"/>
    <property type="match status" value="1"/>
</dbReference>
<feature type="chain" id="PRO_5015798378" description="Transporter" evidence="2">
    <location>
        <begin position="25"/>
        <end position="472"/>
    </location>
</feature>
<dbReference type="Proteomes" id="UP000244902">
    <property type="component" value="Chromosome"/>
</dbReference>
<dbReference type="NCBIfam" id="TIGR01845">
    <property type="entry name" value="outer_NodT"/>
    <property type="match status" value="1"/>
</dbReference>
<dbReference type="GO" id="GO:0015562">
    <property type="term" value="F:efflux transmembrane transporter activity"/>
    <property type="evidence" value="ECO:0007669"/>
    <property type="project" value="InterPro"/>
</dbReference>
<dbReference type="Gene3D" id="1.20.1600.10">
    <property type="entry name" value="Outer membrane efflux proteins (OEP)"/>
    <property type="match status" value="1"/>
</dbReference>
<dbReference type="EMBL" id="CP022188">
    <property type="protein sequence ID" value="AWI79653.1"/>
    <property type="molecule type" value="Genomic_DNA"/>
</dbReference>
<comment type="similarity">
    <text evidence="1 2">Belongs to the outer membrane factor (OMF) (TC 1.B.17) family.</text>
</comment>
<dbReference type="AlphaFoldDB" id="A0A2U8H274"/>
<dbReference type="InterPro" id="IPR003423">
    <property type="entry name" value="OMP_efflux"/>
</dbReference>
<dbReference type="RefSeq" id="WP_108972659.1">
    <property type="nucleotide sequence ID" value="NZ_CP022188.1"/>
</dbReference>
<keyword evidence="2" id="KW-1134">Transmembrane beta strand</keyword>
<dbReference type="PANTHER" id="PTHR30203">
    <property type="entry name" value="OUTER MEMBRANE CATION EFFLUX PROTEIN"/>
    <property type="match status" value="1"/>
</dbReference>
<protein>
    <recommendedName>
        <fullName evidence="5">Transporter</fullName>
    </recommendedName>
</protein>
<gene>
    <name evidence="3" type="ORF">CEW87_09875</name>
</gene>
<dbReference type="PROSITE" id="PS51257">
    <property type="entry name" value="PROKAR_LIPOPROTEIN"/>
    <property type="match status" value="1"/>
</dbReference>
<evidence type="ECO:0000313" key="4">
    <source>
        <dbReference type="Proteomes" id="UP000244902"/>
    </source>
</evidence>
<evidence type="ECO:0000256" key="1">
    <source>
        <dbReference type="ARBA" id="ARBA00007613"/>
    </source>
</evidence>
<dbReference type="GO" id="GO:0005886">
    <property type="term" value="C:plasma membrane"/>
    <property type="evidence" value="ECO:0007669"/>
    <property type="project" value="UniProtKB-SubCell"/>
</dbReference>
<dbReference type="OrthoDB" id="9770517at2"/>
<feature type="signal peptide" evidence="2">
    <location>
        <begin position="1"/>
        <end position="24"/>
    </location>
</feature>
<evidence type="ECO:0000313" key="3">
    <source>
        <dbReference type="EMBL" id="AWI79653.1"/>
    </source>
</evidence>
<dbReference type="Pfam" id="PF02321">
    <property type="entry name" value="OEP"/>
    <property type="match status" value="2"/>
</dbReference>
<keyword evidence="2" id="KW-0449">Lipoprotein</keyword>
<keyword evidence="2" id="KW-0732">Signal</keyword>
<dbReference type="PANTHER" id="PTHR30203:SF33">
    <property type="entry name" value="BLR4455 PROTEIN"/>
    <property type="match status" value="1"/>
</dbReference>
<keyword evidence="2" id="KW-0564">Palmitate</keyword>
<accession>A0A2U8H274</accession>
<comment type="subcellular location">
    <subcellularLocation>
        <location evidence="2">Cell membrane</location>
        <topology evidence="2">Lipid-anchor</topology>
    </subcellularLocation>
</comment>
<keyword evidence="2" id="KW-0812">Transmembrane</keyword>
<evidence type="ECO:0008006" key="5">
    <source>
        <dbReference type="Google" id="ProtNLM"/>
    </source>
</evidence>
<proteinExistence type="inferred from homology"/>
<organism evidence="3 4">
    <name type="scientific">Parazoarcus communis</name>
    <dbReference type="NCBI Taxonomy" id="41977"/>
    <lineage>
        <taxon>Bacteria</taxon>
        <taxon>Pseudomonadati</taxon>
        <taxon>Pseudomonadota</taxon>
        <taxon>Betaproteobacteria</taxon>
        <taxon>Rhodocyclales</taxon>
        <taxon>Zoogloeaceae</taxon>
        <taxon>Parazoarcus</taxon>
    </lineage>
</organism>
<reference evidence="3 4" key="1">
    <citation type="submission" date="2017-06" db="EMBL/GenBank/DDBJ databases">
        <title>Azoarcus sp. TSNA42 complete genome sequence.</title>
        <authorList>
            <person name="Woo J.-H."/>
            <person name="Kim H.-S."/>
        </authorList>
    </citation>
    <scope>NUCLEOTIDE SEQUENCE [LARGE SCALE GENOMIC DNA]</scope>
    <source>
        <strain evidence="3 4">TSNA42</strain>
    </source>
</reference>
<dbReference type="SUPFAM" id="SSF56954">
    <property type="entry name" value="Outer membrane efflux proteins (OEP)"/>
    <property type="match status" value="1"/>
</dbReference>
<name>A0A2U8H274_9RHOO</name>
<dbReference type="InterPro" id="IPR010131">
    <property type="entry name" value="MdtP/NodT-like"/>
</dbReference>
<keyword evidence="2" id="KW-0472">Membrane</keyword>
<evidence type="ECO:0000256" key="2">
    <source>
        <dbReference type="RuleBase" id="RU362097"/>
    </source>
</evidence>
<sequence>MTITARIRPLVLALAFGLSGCAVTEPVVHPDIALPDTWTEPAPAAETAQDISSDWWLGFDSAPLDALVREALAASPDLKIQGERVIQAELALRSTGAALFPSLGLNGGTDWRRSDSGDRGGSAVNESRSSSLGLSASYEIDLWGRVAATIGSADASLTATRYELDALHLSMGASVATTYFQLLATQSRLDIARANLATAERVLKVVEARYRYGAASALDVSRQRTTVLTQSATIGPLEVQARQTGSALALLLGRTPLSLELEPESLTTLRIPSVAAGLPADLLLRRPDLAAAEATLRGAAADIAAARAALLPAFSLSAAGGLASDFLLSLADPSSTAALSASLVHTVFDGGRLQAQVDSTRSRQRELLEQYRKAILTSLKEVEDALGNTARDARQEEIQARIAAEAERSLRLAELRYREGADDLLSVLDAQRTLFSSQDRLVQLRQARLTNAVDLYRALGGGWQAPELASTR</sequence>